<keyword evidence="6" id="KW-1133">Transmembrane helix</keyword>
<dbReference type="GO" id="GO:0005776">
    <property type="term" value="C:autophagosome"/>
    <property type="evidence" value="ECO:0007669"/>
    <property type="project" value="TreeGrafter"/>
</dbReference>
<evidence type="ECO:0000313" key="11">
    <source>
        <dbReference type="Proteomes" id="UP000663877"/>
    </source>
</evidence>
<evidence type="ECO:0000259" key="7">
    <source>
        <dbReference type="PROSITE" id="PS50011"/>
    </source>
</evidence>
<dbReference type="InterPro" id="IPR000719">
    <property type="entry name" value="Prot_kinase_dom"/>
</dbReference>
<feature type="domain" description="Protein kinase" evidence="7">
    <location>
        <begin position="65"/>
        <end position="338"/>
    </location>
</feature>
<name>A0A815QTX5_9BILA</name>
<dbReference type="PROSITE" id="PS50011">
    <property type="entry name" value="PROTEIN_KINASE_DOM"/>
    <property type="match status" value="1"/>
</dbReference>
<dbReference type="Pfam" id="PF10283">
    <property type="entry name" value="zf-CCHH"/>
    <property type="match status" value="4"/>
</dbReference>
<dbReference type="EMBL" id="CAJNOI010002291">
    <property type="protein sequence ID" value="CAF1468302.1"/>
    <property type="molecule type" value="Genomic_DNA"/>
</dbReference>
<keyword evidence="3" id="KW-0418">Kinase</keyword>
<dbReference type="InterPro" id="IPR011009">
    <property type="entry name" value="Kinase-like_dom_sf"/>
</dbReference>
<feature type="transmembrane region" description="Helical" evidence="6">
    <location>
        <begin position="167"/>
        <end position="184"/>
    </location>
</feature>
<dbReference type="SMART" id="SM00220">
    <property type="entry name" value="S_TKc"/>
    <property type="match status" value="1"/>
</dbReference>
<dbReference type="InterPro" id="IPR045269">
    <property type="entry name" value="Atg1-like"/>
</dbReference>
<dbReference type="Pfam" id="PF00069">
    <property type="entry name" value="Pkinase"/>
    <property type="match status" value="1"/>
</dbReference>
<dbReference type="EMBL" id="CAJNOM010002610">
    <property type="protein sequence ID" value="CAF1635081.1"/>
    <property type="molecule type" value="Genomic_DNA"/>
</dbReference>
<evidence type="ECO:0000256" key="4">
    <source>
        <dbReference type="ARBA" id="ARBA00022840"/>
    </source>
</evidence>
<feature type="region of interest" description="Disordered" evidence="5">
    <location>
        <begin position="371"/>
        <end position="392"/>
    </location>
</feature>
<reference evidence="8" key="1">
    <citation type="submission" date="2021-02" db="EMBL/GenBank/DDBJ databases">
        <authorList>
            <person name="Nowell W R."/>
        </authorList>
    </citation>
    <scope>NUCLEOTIDE SEQUENCE</scope>
</reference>
<organism evidence="8 11">
    <name type="scientific">Adineta steineri</name>
    <dbReference type="NCBI Taxonomy" id="433720"/>
    <lineage>
        <taxon>Eukaryota</taxon>
        <taxon>Metazoa</taxon>
        <taxon>Spiralia</taxon>
        <taxon>Gnathifera</taxon>
        <taxon>Rotifera</taxon>
        <taxon>Eurotatoria</taxon>
        <taxon>Bdelloidea</taxon>
        <taxon>Adinetida</taxon>
        <taxon>Adinetidae</taxon>
        <taxon>Adineta</taxon>
    </lineage>
</organism>
<comment type="caution">
    <text evidence="8">The sequence shown here is derived from an EMBL/GenBank/DDBJ whole genome shotgun (WGS) entry which is preliminary data.</text>
</comment>
<dbReference type="GO" id="GO:0000045">
    <property type="term" value="P:autophagosome assembly"/>
    <property type="evidence" value="ECO:0007669"/>
    <property type="project" value="TreeGrafter"/>
</dbReference>
<gene>
    <name evidence="8" type="ORF">BJG266_LOCUS41375</name>
    <name evidence="9" type="ORF">QVE165_LOCUS58243</name>
</gene>
<sequence length="515" mass="59647">MGNNESGMFDRPQDGVKKFGQDNKKQDEATVEQMAIVLGLHKHGKEPVTNLRGDRKQIEIDGITYEVTQFVNRGGFGQVYKAQDRKRNRAVALKIMSNKIGMQDEIKSEIHFLRLIKNIDIDNHPVIEYYACKFTRENIFIAMELASCDLLSFWFHNTIRTDTQQKFIFGLIIIIYVLRALIFLEKLNIIHGDIKPQNLVIVQNSQRFYLKLIDFGTVEKMNTKCAQITVDASKAYTVYFASPEFLHRDSNHIISRHLHKKSDAWAAGVMFYVLFFGKVPWKDEHDYENFCNDSHARDIIVPREGGYKSIIELLLKKNPDERSSAKATYLQMKGHPTLGPIIKSFQQHFCSVDDVCYMRIPDNVRDELAKLPRSRHSVSGSSSSVGKSTLGSRRPCRYGRDCYRKDFEHRKEFSHPGDSDYPVSTDHTEKPKCRYGADCYRTDYEHRKKYSHPADSDHDHTGKPKCRYGKACYDKSLEHLRRFSHPNDSAKEKCRYGSACYKTNDPEHMARFSHD</sequence>
<evidence type="ECO:0000256" key="6">
    <source>
        <dbReference type="SAM" id="Phobius"/>
    </source>
</evidence>
<feature type="compositionally biased region" description="Low complexity" evidence="5">
    <location>
        <begin position="377"/>
        <end position="392"/>
    </location>
</feature>
<dbReference type="OrthoDB" id="10256774at2759"/>
<keyword evidence="10" id="KW-1185">Reference proteome</keyword>
<evidence type="ECO:0000256" key="1">
    <source>
        <dbReference type="ARBA" id="ARBA00022679"/>
    </source>
</evidence>
<dbReference type="PANTHER" id="PTHR24348:SF22">
    <property type="entry name" value="NON-SPECIFIC SERINE_THREONINE PROTEIN KINASE"/>
    <property type="match status" value="1"/>
</dbReference>
<dbReference type="GO" id="GO:0005829">
    <property type="term" value="C:cytosol"/>
    <property type="evidence" value="ECO:0007669"/>
    <property type="project" value="TreeGrafter"/>
</dbReference>
<dbReference type="GO" id="GO:0016020">
    <property type="term" value="C:membrane"/>
    <property type="evidence" value="ECO:0007669"/>
    <property type="project" value="TreeGrafter"/>
</dbReference>
<dbReference type="GO" id="GO:0005524">
    <property type="term" value="F:ATP binding"/>
    <property type="evidence" value="ECO:0007669"/>
    <property type="project" value="UniProtKB-KW"/>
</dbReference>
<feature type="compositionally biased region" description="Basic and acidic residues" evidence="5">
    <location>
        <begin position="11"/>
        <end position="25"/>
    </location>
</feature>
<dbReference type="InterPro" id="IPR019406">
    <property type="entry name" value="APLF_PBZ"/>
</dbReference>
<keyword evidence="4" id="KW-0067">ATP-binding</keyword>
<keyword evidence="2" id="KW-0547">Nucleotide-binding</keyword>
<proteinExistence type="predicted"/>
<evidence type="ECO:0000256" key="2">
    <source>
        <dbReference type="ARBA" id="ARBA00022741"/>
    </source>
</evidence>
<evidence type="ECO:0000256" key="3">
    <source>
        <dbReference type="ARBA" id="ARBA00022777"/>
    </source>
</evidence>
<dbReference type="PROSITE" id="PS00108">
    <property type="entry name" value="PROTEIN_KINASE_ST"/>
    <property type="match status" value="1"/>
</dbReference>
<dbReference type="InterPro" id="IPR008271">
    <property type="entry name" value="Ser/Thr_kinase_AS"/>
</dbReference>
<dbReference type="Proteomes" id="UP000663877">
    <property type="component" value="Unassembled WGS sequence"/>
</dbReference>
<dbReference type="GO" id="GO:0000407">
    <property type="term" value="C:phagophore assembly site"/>
    <property type="evidence" value="ECO:0007669"/>
    <property type="project" value="TreeGrafter"/>
</dbReference>
<evidence type="ECO:0000313" key="10">
    <source>
        <dbReference type="Proteomes" id="UP000663832"/>
    </source>
</evidence>
<keyword evidence="6" id="KW-0812">Transmembrane</keyword>
<dbReference type="Gene3D" id="1.10.510.10">
    <property type="entry name" value="Transferase(Phosphotransferase) domain 1"/>
    <property type="match status" value="1"/>
</dbReference>
<dbReference type="PANTHER" id="PTHR24348">
    <property type="entry name" value="SERINE/THREONINE-PROTEIN KINASE UNC-51-RELATED"/>
    <property type="match status" value="1"/>
</dbReference>
<accession>A0A815QTX5</accession>
<dbReference type="AlphaFoldDB" id="A0A815QTX5"/>
<dbReference type="GO" id="GO:0010506">
    <property type="term" value="P:regulation of autophagy"/>
    <property type="evidence" value="ECO:0007669"/>
    <property type="project" value="InterPro"/>
</dbReference>
<keyword evidence="1" id="KW-0808">Transferase</keyword>
<evidence type="ECO:0000313" key="8">
    <source>
        <dbReference type="EMBL" id="CAF1468302.1"/>
    </source>
</evidence>
<evidence type="ECO:0000256" key="5">
    <source>
        <dbReference type="SAM" id="MobiDB-lite"/>
    </source>
</evidence>
<dbReference type="GO" id="GO:0004674">
    <property type="term" value="F:protein serine/threonine kinase activity"/>
    <property type="evidence" value="ECO:0007669"/>
    <property type="project" value="InterPro"/>
</dbReference>
<dbReference type="SUPFAM" id="SSF56112">
    <property type="entry name" value="Protein kinase-like (PK-like)"/>
    <property type="match status" value="1"/>
</dbReference>
<keyword evidence="6" id="KW-0472">Membrane</keyword>
<evidence type="ECO:0000313" key="9">
    <source>
        <dbReference type="EMBL" id="CAF1635081.1"/>
    </source>
</evidence>
<dbReference type="Proteomes" id="UP000663832">
    <property type="component" value="Unassembled WGS sequence"/>
</dbReference>
<feature type="region of interest" description="Disordered" evidence="5">
    <location>
        <begin position="1"/>
        <end position="25"/>
    </location>
</feature>
<protein>
    <recommendedName>
        <fullName evidence="7">Protein kinase domain-containing protein</fullName>
    </recommendedName>
</protein>